<proteinExistence type="predicted"/>
<feature type="transmembrane region" description="Helical" evidence="6">
    <location>
        <begin position="292"/>
        <end position="311"/>
    </location>
</feature>
<keyword evidence="9" id="KW-1185">Reference proteome</keyword>
<feature type="transmembrane region" description="Helical" evidence="6">
    <location>
        <begin position="50"/>
        <end position="72"/>
    </location>
</feature>
<evidence type="ECO:0000256" key="5">
    <source>
        <dbReference type="ARBA" id="ARBA00023136"/>
    </source>
</evidence>
<feature type="transmembrane region" description="Helical" evidence="6">
    <location>
        <begin position="186"/>
        <end position="208"/>
    </location>
</feature>
<evidence type="ECO:0000259" key="7">
    <source>
        <dbReference type="PROSITE" id="PS50850"/>
    </source>
</evidence>
<keyword evidence="2" id="KW-0813">Transport</keyword>
<feature type="transmembrane region" description="Helical" evidence="6">
    <location>
        <begin position="354"/>
        <end position="379"/>
    </location>
</feature>
<dbReference type="GO" id="GO:0022857">
    <property type="term" value="F:transmembrane transporter activity"/>
    <property type="evidence" value="ECO:0007669"/>
    <property type="project" value="InterPro"/>
</dbReference>
<dbReference type="Proteomes" id="UP000803884">
    <property type="component" value="Unassembled WGS sequence"/>
</dbReference>
<feature type="transmembrane region" description="Helical" evidence="6">
    <location>
        <begin position="12"/>
        <end position="38"/>
    </location>
</feature>
<name>A0AB34KY12_9PEZI</name>
<dbReference type="PROSITE" id="PS50850">
    <property type="entry name" value="MFS"/>
    <property type="match status" value="1"/>
</dbReference>
<dbReference type="SUPFAM" id="SSF103473">
    <property type="entry name" value="MFS general substrate transporter"/>
    <property type="match status" value="1"/>
</dbReference>
<dbReference type="InterPro" id="IPR020846">
    <property type="entry name" value="MFS_dom"/>
</dbReference>
<keyword evidence="3 6" id="KW-0812">Transmembrane</keyword>
<dbReference type="PRINTS" id="PR01035">
    <property type="entry name" value="TCRTETA"/>
</dbReference>
<keyword evidence="4 6" id="KW-1133">Transmembrane helix</keyword>
<dbReference type="PANTHER" id="PTHR23504:SF15">
    <property type="entry name" value="MAJOR FACILITATOR SUPERFAMILY (MFS) PROFILE DOMAIN-CONTAINING PROTEIN"/>
    <property type="match status" value="1"/>
</dbReference>
<comment type="caution">
    <text evidence="8">The sequence shown here is derived from an EMBL/GenBank/DDBJ whole genome shotgun (WGS) entry which is preliminary data.</text>
</comment>
<dbReference type="EMBL" id="JAAQHG020000007">
    <property type="protein sequence ID" value="KAL1588455.1"/>
    <property type="molecule type" value="Genomic_DNA"/>
</dbReference>
<evidence type="ECO:0000256" key="6">
    <source>
        <dbReference type="SAM" id="Phobius"/>
    </source>
</evidence>
<accession>A0AB34KY12</accession>
<evidence type="ECO:0000313" key="8">
    <source>
        <dbReference type="EMBL" id="KAL1588455.1"/>
    </source>
</evidence>
<feature type="transmembrane region" description="Helical" evidence="6">
    <location>
        <begin position="144"/>
        <end position="166"/>
    </location>
</feature>
<dbReference type="Gene3D" id="1.20.1250.20">
    <property type="entry name" value="MFS general substrate transporter like domains"/>
    <property type="match status" value="1"/>
</dbReference>
<feature type="transmembrane region" description="Helical" evidence="6">
    <location>
        <begin position="391"/>
        <end position="416"/>
    </location>
</feature>
<feature type="transmembrane region" description="Helical" evidence="6">
    <location>
        <begin position="252"/>
        <end position="269"/>
    </location>
</feature>
<feature type="domain" description="Major facilitator superfamily (MFS) profile" evidence="7">
    <location>
        <begin position="13"/>
        <end position="452"/>
    </location>
</feature>
<feature type="transmembrane region" description="Helical" evidence="6">
    <location>
        <begin position="428"/>
        <end position="449"/>
    </location>
</feature>
<dbReference type="GeneID" id="96004571"/>
<dbReference type="InterPro" id="IPR001958">
    <property type="entry name" value="Tet-R_TetA/multi-R_MdtG-like"/>
</dbReference>
<feature type="transmembrane region" description="Helical" evidence="6">
    <location>
        <begin position="84"/>
        <end position="101"/>
    </location>
</feature>
<dbReference type="Pfam" id="PF07690">
    <property type="entry name" value="MFS_1"/>
    <property type="match status" value="1"/>
</dbReference>
<dbReference type="InterPro" id="IPR036259">
    <property type="entry name" value="MFS_trans_sf"/>
</dbReference>
<dbReference type="GO" id="GO:0016020">
    <property type="term" value="C:membrane"/>
    <property type="evidence" value="ECO:0007669"/>
    <property type="project" value="UniProtKB-SubCell"/>
</dbReference>
<keyword evidence="5 6" id="KW-0472">Membrane</keyword>
<sequence length="452" mass="48370">MASDSQSLAVRRALFFTGLVVLAEPLAATMLLSFVVFMVRDFPAVNERSVAFWCGVITSAFFVAQVFTAPLYGAVSDRLGRKPVLLFGLVGSAVCTVLYGISGNLTMAIISRALCGFFNGNAGVSRTSVGEFAANNGIHQGRAFSIFGLCTAMGTLLGPLLGGFLCQPTEKYGFTGPAGIFAQYPYLLPCAISACYNIIVVVLCIPYLEETNLDISKPSRELARTEDEETPLIAPRGDEATLKSAPKRTRSLVLLIGGHAIIALHAISFDEMYPAIAATKLPIGLGFTSSDIARTLLFLGPIVLTVQFVGYPMLSQRLTYATLWRISSILFLVVYISFGFVLELPNKSLLQWSCLYLLLGMRIAAVVIGYTSVAILLTLSAPPNHRGITVSFAQAAISASRAVGPTVAGALWSWGLLNGLKAPFDQNILFVFQCIVATLQLVTSFGLSIESS</sequence>
<evidence type="ECO:0000256" key="2">
    <source>
        <dbReference type="ARBA" id="ARBA00022448"/>
    </source>
</evidence>
<evidence type="ECO:0000313" key="9">
    <source>
        <dbReference type="Proteomes" id="UP000803884"/>
    </source>
</evidence>
<evidence type="ECO:0000256" key="1">
    <source>
        <dbReference type="ARBA" id="ARBA00004141"/>
    </source>
</evidence>
<protein>
    <recommendedName>
        <fullName evidence="7">Major facilitator superfamily (MFS) profile domain-containing protein</fullName>
    </recommendedName>
</protein>
<feature type="transmembrane region" description="Helical" evidence="6">
    <location>
        <begin position="323"/>
        <end position="342"/>
    </location>
</feature>
<gene>
    <name evidence="8" type="ORF">WHR41_03127</name>
</gene>
<reference evidence="8 9" key="1">
    <citation type="journal article" date="2020" name="Microbiol. Resour. Announc.">
        <title>Draft Genome Sequence of a Cladosporium Species Isolated from the Mesophotic Ascidian Didemnum maculosum.</title>
        <authorList>
            <person name="Gioti A."/>
            <person name="Siaperas R."/>
            <person name="Nikolaivits E."/>
            <person name="Le Goff G."/>
            <person name="Ouazzani J."/>
            <person name="Kotoulas G."/>
            <person name="Topakas E."/>
        </authorList>
    </citation>
    <scope>NUCLEOTIDE SEQUENCE [LARGE SCALE GENOMIC DNA]</scope>
    <source>
        <strain evidence="8 9">TM138-S3</strain>
    </source>
</reference>
<dbReference type="PANTHER" id="PTHR23504">
    <property type="entry name" value="MAJOR FACILITATOR SUPERFAMILY DOMAIN-CONTAINING PROTEIN 10"/>
    <property type="match status" value="1"/>
</dbReference>
<organism evidence="8 9">
    <name type="scientific">Cladosporium halotolerans</name>
    <dbReference type="NCBI Taxonomy" id="1052096"/>
    <lineage>
        <taxon>Eukaryota</taxon>
        <taxon>Fungi</taxon>
        <taxon>Dikarya</taxon>
        <taxon>Ascomycota</taxon>
        <taxon>Pezizomycotina</taxon>
        <taxon>Dothideomycetes</taxon>
        <taxon>Dothideomycetidae</taxon>
        <taxon>Cladosporiales</taxon>
        <taxon>Cladosporiaceae</taxon>
        <taxon>Cladosporium</taxon>
    </lineage>
</organism>
<evidence type="ECO:0000256" key="3">
    <source>
        <dbReference type="ARBA" id="ARBA00022692"/>
    </source>
</evidence>
<dbReference type="AlphaFoldDB" id="A0AB34KY12"/>
<dbReference type="RefSeq" id="XP_069231560.1">
    <property type="nucleotide sequence ID" value="XM_069371733.1"/>
</dbReference>
<evidence type="ECO:0000256" key="4">
    <source>
        <dbReference type="ARBA" id="ARBA00022989"/>
    </source>
</evidence>
<comment type="subcellular location">
    <subcellularLocation>
        <location evidence="1">Membrane</location>
        <topology evidence="1">Multi-pass membrane protein</topology>
    </subcellularLocation>
</comment>
<dbReference type="InterPro" id="IPR011701">
    <property type="entry name" value="MFS"/>
</dbReference>